<feature type="region of interest" description="Disordered" evidence="1">
    <location>
        <begin position="1"/>
        <end position="20"/>
    </location>
</feature>
<feature type="region of interest" description="Disordered" evidence="1">
    <location>
        <begin position="265"/>
        <end position="404"/>
    </location>
</feature>
<evidence type="ECO:0000313" key="3">
    <source>
        <dbReference type="Proteomes" id="UP000192448"/>
    </source>
</evidence>
<dbReference type="EMBL" id="MVHF01000019">
    <property type="protein sequence ID" value="ORA33696.1"/>
    <property type="molecule type" value="Genomic_DNA"/>
</dbReference>
<feature type="compositionally biased region" description="Low complexity" evidence="1">
    <location>
        <begin position="300"/>
        <end position="312"/>
    </location>
</feature>
<protein>
    <submittedName>
        <fullName evidence="2">Uncharacterized protein</fullName>
    </submittedName>
</protein>
<comment type="caution">
    <text evidence="2">The sequence shown here is derived from an EMBL/GenBank/DDBJ whole genome shotgun (WGS) entry which is preliminary data.</text>
</comment>
<feature type="compositionally biased region" description="Basic residues" evidence="1">
    <location>
        <begin position="9"/>
        <end position="20"/>
    </location>
</feature>
<feature type="compositionally biased region" description="Polar residues" evidence="1">
    <location>
        <begin position="313"/>
        <end position="344"/>
    </location>
</feature>
<evidence type="ECO:0000256" key="1">
    <source>
        <dbReference type="SAM" id="MobiDB-lite"/>
    </source>
</evidence>
<sequence>MADNDHGPGTRRTRGAHRMPARHSVLTRTVAAGGAAFCIGAVAETPAAEALSIILPAGGAGNTTQLNILEGNIINPQVAIPGSNVSSNSTAGGIAAGNGNNSTVVAGSTFWSQTINLAGTTGTGNTTQVDIFSYNVINPQLSMGGSNTSNNSSVSNVATGNGNNSSTTVTSGAGTTMVGAAVGNGNTTQIAIGSGNIINPQWSFGGSNTSNNTTVGNVSAGNGNNSSTTVDSTGGSGTTAVGGVTGNGNTVQTSFLSFNIINPQRSFGGSNTSNNSTTSNVSSGNGNGSSTDVSGGGGSTTVVGTTGNGNTTQQSNRSGQIFNRQTTSALPSLSFRPPTSTSGPASTQSSGAGVTSVSVSTASSPSPKARTTSFGGGALGGVRSIASKLSGQSGAGPRHAKADG</sequence>
<feature type="compositionally biased region" description="Low complexity" evidence="1">
    <location>
        <begin position="268"/>
        <end position="293"/>
    </location>
</feature>
<organism evidence="2 3">
    <name type="scientific">Mycobacterium aquaticum</name>
    <dbReference type="NCBI Taxonomy" id="1927124"/>
    <lineage>
        <taxon>Bacteria</taxon>
        <taxon>Bacillati</taxon>
        <taxon>Actinomycetota</taxon>
        <taxon>Actinomycetes</taxon>
        <taxon>Mycobacteriales</taxon>
        <taxon>Mycobacteriaceae</taxon>
        <taxon>Mycobacterium</taxon>
    </lineage>
</organism>
<feature type="region of interest" description="Disordered" evidence="1">
    <location>
        <begin position="208"/>
        <end position="245"/>
    </location>
</feature>
<feature type="compositionally biased region" description="Low complexity" evidence="1">
    <location>
        <begin position="345"/>
        <end position="367"/>
    </location>
</feature>
<dbReference type="OrthoDB" id="4627214at2"/>
<dbReference type="AlphaFoldDB" id="A0A1X0AVK1"/>
<gene>
    <name evidence="2" type="ORF">BST13_19100</name>
</gene>
<dbReference type="RefSeq" id="WP_083165597.1">
    <property type="nucleotide sequence ID" value="NZ_MVHF01000019.1"/>
</dbReference>
<keyword evidence="3" id="KW-1185">Reference proteome</keyword>
<evidence type="ECO:0000313" key="2">
    <source>
        <dbReference type="EMBL" id="ORA33696.1"/>
    </source>
</evidence>
<proteinExistence type="predicted"/>
<accession>A0A1X0AVK1</accession>
<reference evidence="2 3" key="1">
    <citation type="submission" date="2017-02" db="EMBL/GenBank/DDBJ databases">
        <title>The new phylogeny of genus Mycobacterium.</title>
        <authorList>
            <person name="Tortoli E."/>
            <person name="Trovato A."/>
            <person name="Cirillo D.M."/>
        </authorList>
    </citation>
    <scope>NUCLEOTIDE SEQUENCE [LARGE SCALE GENOMIC DNA]</scope>
    <source>
        <strain evidence="2 3">RW6</strain>
    </source>
</reference>
<name>A0A1X0AVK1_9MYCO</name>
<dbReference type="Proteomes" id="UP000192448">
    <property type="component" value="Unassembled WGS sequence"/>
</dbReference>